<gene>
    <name evidence="2" type="ORF">AKG39_14560</name>
</gene>
<evidence type="ECO:0000313" key="3">
    <source>
        <dbReference type="Proteomes" id="UP000036873"/>
    </source>
</evidence>
<keyword evidence="3" id="KW-1185">Reference proteome</keyword>
<dbReference type="EMBL" id="LGYO01000040">
    <property type="protein sequence ID" value="KNZ40928.1"/>
    <property type="molecule type" value="Genomic_DNA"/>
</dbReference>
<dbReference type="Proteomes" id="UP000036873">
    <property type="component" value="Unassembled WGS sequence"/>
</dbReference>
<dbReference type="RefSeq" id="WP_050741135.1">
    <property type="nucleotide sequence ID" value="NZ_LGYO01000040.1"/>
</dbReference>
<evidence type="ECO:0000259" key="1">
    <source>
        <dbReference type="PROSITE" id="PS51186"/>
    </source>
</evidence>
<dbReference type="InterPro" id="IPR000182">
    <property type="entry name" value="GNAT_dom"/>
</dbReference>
<dbReference type="STRING" id="52689.AKG39_14560"/>
<dbReference type="Pfam" id="PF00583">
    <property type="entry name" value="Acetyltransf_1"/>
    <property type="match status" value="1"/>
</dbReference>
<evidence type="ECO:0000313" key="2">
    <source>
        <dbReference type="EMBL" id="KNZ40928.1"/>
    </source>
</evidence>
<dbReference type="SUPFAM" id="SSF55729">
    <property type="entry name" value="Acyl-CoA N-acyltransferases (Nat)"/>
    <property type="match status" value="1"/>
</dbReference>
<accession>A0A0L6TXF5</accession>
<sequence>MNIEIMYGRSLSVDAFNSILELDLKVFGKNILTNEGMALKRFLKFKDSIIAAYSDNTLMGFICFFNVNHVVYQRAIFEQEYIDDNLCERDIKSLSKWEGNHILLFDFVIDEPFRNQGISTLILDAIRDFLQQKNELGYNIEKIFGYAITPKGLKLLSSFGGREIWTRDGITLLEINKESFLRLS</sequence>
<protein>
    <recommendedName>
        <fullName evidence="1">N-acetyltransferase domain-containing protein</fullName>
    </recommendedName>
</protein>
<organism evidence="2 3">
    <name type="scientific">Acetobacterium bakii</name>
    <dbReference type="NCBI Taxonomy" id="52689"/>
    <lineage>
        <taxon>Bacteria</taxon>
        <taxon>Bacillati</taxon>
        <taxon>Bacillota</taxon>
        <taxon>Clostridia</taxon>
        <taxon>Eubacteriales</taxon>
        <taxon>Eubacteriaceae</taxon>
        <taxon>Acetobacterium</taxon>
    </lineage>
</organism>
<dbReference type="InterPro" id="IPR016181">
    <property type="entry name" value="Acyl_CoA_acyltransferase"/>
</dbReference>
<proteinExistence type="predicted"/>
<comment type="caution">
    <text evidence="2">The sequence shown here is derived from an EMBL/GenBank/DDBJ whole genome shotgun (WGS) entry which is preliminary data.</text>
</comment>
<dbReference type="OrthoDB" id="1778471at2"/>
<name>A0A0L6TXF5_9FIRM</name>
<dbReference type="GO" id="GO:0016747">
    <property type="term" value="F:acyltransferase activity, transferring groups other than amino-acyl groups"/>
    <property type="evidence" value="ECO:0007669"/>
    <property type="project" value="InterPro"/>
</dbReference>
<dbReference type="AlphaFoldDB" id="A0A0L6TXF5"/>
<dbReference type="Gene3D" id="3.40.630.30">
    <property type="match status" value="1"/>
</dbReference>
<dbReference type="PROSITE" id="PS51186">
    <property type="entry name" value="GNAT"/>
    <property type="match status" value="1"/>
</dbReference>
<reference evidence="3" key="1">
    <citation type="submission" date="2015-07" db="EMBL/GenBank/DDBJ databases">
        <title>Draft genome sequence of Acetobacterium bakii DSM 8293, a potential psychrophilic chemical producer through syngas fermentation.</title>
        <authorList>
            <person name="Song Y."/>
            <person name="Hwang S."/>
            <person name="Cho B.-K."/>
        </authorList>
    </citation>
    <scope>NUCLEOTIDE SEQUENCE [LARGE SCALE GENOMIC DNA]</scope>
    <source>
        <strain evidence="3">DSM 8239</strain>
    </source>
</reference>
<feature type="domain" description="N-acetyltransferase" evidence="1">
    <location>
        <begin position="6"/>
        <end position="168"/>
    </location>
</feature>